<comment type="subcellular location">
    <subcellularLocation>
        <location evidence="2">Membrane</location>
    </subcellularLocation>
</comment>
<evidence type="ECO:0000256" key="2">
    <source>
        <dbReference type="ARBA" id="ARBA00004370"/>
    </source>
</evidence>
<dbReference type="GO" id="GO:0004721">
    <property type="term" value="F:phosphoprotein phosphatase activity"/>
    <property type="evidence" value="ECO:0007669"/>
    <property type="project" value="TreeGrafter"/>
</dbReference>
<name>N2A6Y9_9FIRM</name>
<dbReference type="HOGENOM" id="CLU_000445_89_3_9"/>
<keyword evidence="10" id="KW-1185">Reference proteome</keyword>
<proteinExistence type="predicted"/>
<feature type="domain" description="Histidine kinase" evidence="8">
    <location>
        <begin position="88"/>
        <end position="275"/>
    </location>
</feature>
<dbReference type="InterPro" id="IPR008358">
    <property type="entry name" value="Sig_transdc_His_kin/Pase_MprB"/>
</dbReference>
<evidence type="ECO:0000313" key="9">
    <source>
        <dbReference type="EMBL" id="EMZ21845.1"/>
    </source>
</evidence>
<keyword evidence="4" id="KW-0597">Phosphoprotein</keyword>
<comment type="caution">
    <text evidence="9">The sequence shown here is derived from an EMBL/GenBank/DDBJ whole genome shotgun (WGS) entry which is preliminary data.</text>
</comment>
<sequence>MAALFIIVTAIVVTGISVHHICILNDLRFLCSQIKELENGSQIELCVQSRQPHVLALCKKLNDLQRMHNDTYVRYEKAQKHLKQNITGLAHDIRTPLTGAVGYVQLAQECEQSVQREQYLKTALGRMQELEDMLEELFLYTKLTSEELKPKVCQIQVLPLLSTCLIGMYAQFEEKEMVPNVNFASESFCVLADEEYLRRIFRNLLHNALLHGEGELNISQTDNCLRFENTITESDRPDPDRIFERFYKADSARRKGSSGLGLFIVKELAEKMNAGVRAQLSGDKFCIILEWKSGFL</sequence>
<dbReference type="InterPro" id="IPR050351">
    <property type="entry name" value="BphY/WalK/GraS-like"/>
</dbReference>
<dbReference type="GO" id="GO:0016036">
    <property type="term" value="P:cellular response to phosphate starvation"/>
    <property type="evidence" value="ECO:0007669"/>
    <property type="project" value="TreeGrafter"/>
</dbReference>
<dbReference type="GO" id="GO:0000155">
    <property type="term" value="F:phosphorelay sensor kinase activity"/>
    <property type="evidence" value="ECO:0007669"/>
    <property type="project" value="InterPro"/>
</dbReference>
<dbReference type="CDD" id="cd00075">
    <property type="entry name" value="HATPase"/>
    <property type="match status" value="1"/>
</dbReference>
<dbReference type="SUPFAM" id="SSF55874">
    <property type="entry name" value="ATPase domain of HSP90 chaperone/DNA topoisomerase II/histidine kinase"/>
    <property type="match status" value="1"/>
</dbReference>
<organism evidence="9 10">
    <name type="scientific">Eubacterium plexicaudatum ASF492</name>
    <dbReference type="NCBI Taxonomy" id="1235802"/>
    <lineage>
        <taxon>Bacteria</taxon>
        <taxon>Bacillati</taxon>
        <taxon>Bacillota</taxon>
        <taxon>Clostridia</taxon>
        <taxon>Eubacteriales</taxon>
        <taxon>Eubacteriaceae</taxon>
        <taxon>Eubacterium</taxon>
    </lineage>
</organism>
<comment type="catalytic activity">
    <reaction evidence="1">
        <text>ATP + protein L-histidine = ADP + protein N-phospho-L-histidine.</text>
        <dbReference type="EC" id="2.7.13.3"/>
    </reaction>
</comment>
<dbReference type="InterPro" id="IPR036097">
    <property type="entry name" value="HisK_dim/P_sf"/>
</dbReference>
<dbReference type="GO" id="GO:0005886">
    <property type="term" value="C:plasma membrane"/>
    <property type="evidence" value="ECO:0007669"/>
    <property type="project" value="TreeGrafter"/>
</dbReference>
<dbReference type="PANTHER" id="PTHR45453:SF1">
    <property type="entry name" value="PHOSPHATE REGULON SENSOR PROTEIN PHOR"/>
    <property type="match status" value="1"/>
</dbReference>
<dbReference type="eggNOG" id="COG2205">
    <property type="taxonomic scope" value="Bacteria"/>
</dbReference>
<evidence type="ECO:0000256" key="1">
    <source>
        <dbReference type="ARBA" id="ARBA00000085"/>
    </source>
</evidence>
<dbReference type="InterPro" id="IPR005467">
    <property type="entry name" value="His_kinase_dom"/>
</dbReference>
<accession>N2A6Y9</accession>
<dbReference type="SUPFAM" id="SSF47384">
    <property type="entry name" value="Homodimeric domain of signal transducing histidine kinase"/>
    <property type="match status" value="1"/>
</dbReference>
<evidence type="ECO:0000256" key="7">
    <source>
        <dbReference type="ARBA" id="ARBA00023012"/>
    </source>
</evidence>
<dbReference type="SMART" id="SM00387">
    <property type="entry name" value="HATPase_c"/>
    <property type="match status" value="1"/>
</dbReference>
<dbReference type="PANTHER" id="PTHR45453">
    <property type="entry name" value="PHOSPHATE REGULON SENSOR PROTEIN PHOR"/>
    <property type="match status" value="1"/>
</dbReference>
<dbReference type="InterPro" id="IPR003661">
    <property type="entry name" value="HisK_dim/P_dom"/>
</dbReference>
<dbReference type="PATRIC" id="fig|1235802.3.peg.4562"/>
<keyword evidence="7" id="KW-0902">Two-component regulatory system</keyword>
<dbReference type="EMBL" id="AQFT01000126">
    <property type="protein sequence ID" value="EMZ21845.1"/>
    <property type="molecule type" value="Genomic_DNA"/>
</dbReference>
<dbReference type="SMART" id="SM00388">
    <property type="entry name" value="HisKA"/>
    <property type="match status" value="1"/>
</dbReference>
<evidence type="ECO:0000256" key="6">
    <source>
        <dbReference type="ARBA" id="ARBA00022777"/>
    </source>
</evidence>
<dbReference type="STRING" id="1235802.C823_04296"/>
<dbReference type="InterPro" id="IPR036890">
    <property type="entry name" value="HATPase_C_sf"/>
</dbReference>
<protein>
    <recommendedName>
        <fullName evidence="3">histidine kinase</fullName>
        <ecNumber evidence="3">2.7.13.3</ecNumber>
    </recommendedName>
</protein>
<evidence type="ECO:0000256" key="4">
    <source>
        <dbReference type="ARBA" id="ARBA00022553"/>
    </source>
</evidence>
<dbReference type="Proteomes" id="UP000012589">
    <property type="component" value="Unassembled WGS sequence"/>
</dbReference>
<reference evidence="9 10" key="1">
    <citation type="journal article" date="2014" name="Genome Announc.">
        <title>Draft genome sequences of the altered schaedler flora, a defined bacterial community from gnotobiotic mice.</title>
        <authorList>
            <person name="Wannemuehler M.J."/>
            <person name="Overstreet A.M."/>
            <person name="Ward D.V."/>
            <person name="Phillips G.J."/>
        </authorList>
    </citation>
    <scope>NUCLEOTIDE SEQUENCE [LARGE SCALE GENOMIC DNA]</scope>
    <source>
        <strain evidence="9 10">ASF492</strain>
    </source>
</reference>
<dbReference type="CDD" id="cd00082">
    <property type="entry name" value="HisKA"/>
    <property type="match status" value="1"/>
</dbReference>
<dbReference type="OrthoDB" id="335833at2"/>
<dbReference type="Gene3D" id="1.10.287.130">
    <property type="match status" value="1"/>
</dbReference>
<dbReference type="PROSITE" id="PS50109">
    <property type="entry name" value="HIS_KIN"/>
    <property type="match status" value="1"/>
</dbReference>
<keyword evidence="5" id="KW-0808">Transferase</keyword>
<dbReference type="Gene3D" id="3.30.565.10">
    <property type="entry name" value="Histidine kinase-like ATPase, C-terminal domain"/>
    <property type="match status" value="1"/>
</dbReference>
<keyword evidence="6" id="KW-0418">Kinase</keyword>
<gene>
    <name evidence="9" type="ORF">C823_04296</name>
</gene>
<evidence type="ECO:0000256" key="5">
    <source>
        <dbReference type="ARBA" id="ARBA00022679"/>
    </source>
</evidence>
<evidence type="ECO:0000256" key="3">
    <source>
        <dbReference type="ARBA" id="ARBA00012438"/>
    </source>
</evidence>
<dbReference type="Pfam" id="PF00512">
    <property type="entry name" value="HisKA"/>
    <property type="match status" value="1"/>
</dbReference>
<evidence type="ECO:0000259" key="8">
    <source>
        <dbReference type="PROSITE" id="PS50109"/>
    </source>
</evidence>
<dbReference type="AlphaFoldDB" id="N2A6Y9"/>
<dbReference type="Pfam" id="PF02518">
    <property type="entry name" value="HATPase_c"/>
    <property type="match status" value="1"/>
</dbReference>
<dbReference type="EC" id="2.7.13.3" evidence="3"/>
<dbReference type="InterPro" id="IPR003594">
    <property type="entry name" value="HATPase_dom"/>
</dbReference>
<evidence type="ECO:0000313" key="10">
    <source>
        <dbReference type="Proteomes" id="UP000012589"/>
    </source>
</evidence>
<dbReference type="PRINTS" id="PR01780">
    <property type="entry name" value="LANTIREGPROT"/>
</dbReference>